<gene>
    <name evidence="2" type="ordered locus">BDU_173</name>
</gene>
<accession>B5RL00</accession>
<keyword evidence="1" id="KW-1133">Transmembrane helix</keyword>
<feature type="transmembrane region" description="Helical" evidence="1">
    <location>
        <begin position="140"/>
        <end position="164"/>
    </location>
</feature>
<keyword evidence="3" id="KW-1185">Reference proteome</keyword>
<evidence type="ECO:0000313" key="3">
    <source>
        <dbReference type="Proteomes" id="UP000000611"/>
    </source>
</evidence>
<proteinExistence type="predicted"/>
<reference evidence="2 3" key="1">
    <citation type="journal article" date="2008" name="PLoS Genet.">
        <title>The genome of Borrelia recurrentis, the agent of deadly louse-borne relapsing fever, is a degraded subset of tick-borne Borrelia duttonii.</title>
        <authorList>
            <person name="Lescot M."/>
            <person name="Audic S."/>
            <person name="Robert C."/>
            <person name="Nguyen T.T."/>
            <person name="Blanc G."/>
            <person name="Cutler S.J."/>
            <person name="Wincker P."/>
            <person name="Couloux A."/>
            <person name="Claverie J.-M."/>
            <person name="Raoult D."/>
            <person name="Drancourt M."/>
        </authorList>
    </citation>
    <scope>NUCLEOTIDE SEQUENCE [LARGE SCALE GENOMIC DNA]</scope>
    <source>
        <strain evidence="2 3">Ly</strain>
    </source>
</reference>
<dbReference type="HOGENOM" id="CLU_972062_0_0_12"/>
<dbReference type="AlphaFoldDB" id="B5RL00"/>
<dbReference type="eggNOG" id="ENOG5033HFX">
    <property type="taxonomic scope" value="Bacteria"/>
</dbReference>
<dbReference type="OrthoDB" id="350339at2"/>
<organism evidence="2 3">
    <name type="scientific">Borrelia duttonii (strain Ly)</name>
    <dbReference type="NCBI Taxonomy" id="412419"/>
    <lineage>
        <taxon>Bacteria</taxon>
        <taxon>Pseudomonadati</taxon>
        <taxon>Spirochaetota</taxon>
        <taxon>Spirochaetia</taxon>
        <taxon>Spirochaetales</taxon>
        <taxon>Borreliaceae</taxon>
        <taxon>Borrelia</taxon>
    </lineage>
</organism>
<evidence type="ECO:0000313" key="2">
    <source>
        <dbReference type="EMBL" id="ACH93129.1"/>
    </source>
</evidence>
<name>B5RL00_BORDL</name>
<evidence type="ECO:0000256" key="1">
    <source>
        <dbReference type="SAM" id="Phobius"/>
    </source>
</evidence>
<keyword evidence="1" id="KW-0812">Transmembrane</keyword>
<dbReference type="EMBL" id="CP000976">
    <property type="protein sequence ID" value="ACH93129.1"/>
    <property type="molecule type" value="Genomic_DNA"/>
</dbReference>
<dbReference type="STRING" id="412419.BDU_173"/>
<sequence>MKNMIFLATFFLLFLSFNLFSYEIQNEMFIPTRYYVGDTVEFKFSLILDDDEKFIPIAFESIKNEFVEIDKILYRPESGEIIIYFVSFYIGSNTLPHIYVGDIIRSDKTFKLILNNIKINTSTLVADDDSLKIQDIEGVLFLPGTSTYFVIFILAFILIPYLFIKFLKLIKQLLVFLIIKHNLRRPYRVFQKQLSILDNYIKSEEKQNVFYNLLNSSLRVYLSKKTGFDFNAITTTEISEILQSLNVPHEIRSTFVNMLRLSDFSKFSGINLSGDNLSLVLNDLKKAAFNFEEFNRGDNVNI</sequence>
<protein>
    <submittedName>
        <fullName evidence="2">Uncharacterized conserved protein</fullName>
    </submittedName>
</protein>
<dbReference type="Proteomes" id="UP000000611">
    <property type="component" value="Chromosome"/>
</dbReference>
<keyword evidence="1" id="KW-0472">Membrane</keyword>
<dbReference type="KEGG" id="bdu:BDU_173"/>